<accession>A0A3N4L9N2</accession>
<gene>
    <name evidence="2" type="ORF">L211DRAFT_842502</name>
</gene>
<evidence type="ECO:0000313" key="2">
    <source>
        <dbReference type="EMBL" id="RPB19603.1"/>
    </source>
</evidence>
<feature type="compositionally biased region" description="Polar residues" evidence="1">
    <location>
        <begin position="350"/>
        <end position="373"/>
    </location>
</feature>
<reference evidence="2 3" key="1">
    <citation type="journal article" date="2018" name="Nat. Ecol. Evol.">
        <title>Pezizomycetes genomes reveal the molecular basis of ectomycorrhizal truffle lifestyle.</title>
        <authorList>
            <person name="Murat C."/>
            <person name="Payen T."/>
            <person name="Noel B."/>
            <person name="Kuo A."/>
            <person name="Morin E."/>
            <person name="Chen J."/>
            <person name="Kohler A."/>
            <person name="Krizsan K."/>
            <person name="Balestrini R."/>
            <person name="Da Silva C."/>
            <person name="Montanini B."/>
            <person name="Hainaut M."/>
            <person name="Levati E."/>
            <person name="Barry K.W."/>
            <person name="Belfiori B."/>
            <person name="Cichocki N."/>
            <person name="Clum A."/>
            <person name="Dockter R.B."/>
            <person name="Fauchery L."/>
            <person name="Guy J."/>
            <person name="Iotti M."/>
            <person name="Le Tacon F."/>
            <person name="Lindquist E.A."/>
            <person name="Lipzen A."/>
            <person name="Malagnac F."/>
            <person name="Mello A."/>
            <person name="Molinier V."/>
            <person name="Miyauchi S."/>
            <person name="Poulain J."/>
            <person name="Riccioni C."/>
            <person name="Rubini A."/>
            <person name="Sitrit Y."/>
            <person name="Splivallo R."/>
            <person name="Traeger S."/>
            <person name="Wang M."/>
            <person name="Zifcakova L."/>
            <person name="Wipf D."/>
            <person name="Zambonelli A."/>
            <person name="Paolocci F."/>
            <person name="Nowrousian M."/>
            <person name="Ottonello S."/>
            <person name="Baldrian P."/>
            <person name="Spatafora J.W."/>
            <person name="Henrissat B."/>
            <person name="Nagy L.G."/>
            <person name="Aury J.M."/>
            <person name="Wincker P."/>
            <person name="Grigoriev I.V."/>
            <person name="Bonfante P."/>
            <person name="Martin F.M."/>
        </authorList>
    </citation>
    <scope>NUCLEOTIDE SEQUENCE [LARGE SCALE GENOMIC DNA]</scope>
    <source>
        <strain evidence="2 3">ATCC MYA-4762</strain>
    </source>
</reference>
<feature type="compositionally biased region" description="Basic and acidic residues" evidence="1">
    <location>
        <begin position="391"/>
        <end position="401"/>
    </location>
</feature>
<dbReference type="AlphaFoldDB" id="A0A3N4L9N2"/>
<feature type="region of interest" description="Disordered" evidence="1">
    <location>
        <begin position="254"/>
        <end position="408"/>
    </location>
</feature>
<dbReference type="Proteomes" id="UP000267821">
    <property type="component" value="Unassembled WGS sequence"/>
</dbReference>
<feature type="compositionally biased region" description="Basic and acidic residues" evidence="1">
    <location>
        <begin position="339"/>
        <end position="349"/>
    </location>
</feature>
<evidence type="ECO:0000313" key="3">
    <source>
        <dbReference type="Proteomes" id="UP000267821"/>
    </source>
</evidence>
<name>A0A3N4L9N2_9PEZI</name>
<dbReference type="STRING" id="1051890.A0A3N4L9N2"/>
<sequence length="408" mass="45773">MVLREVDEAAPDLNATYSSSDPSTPASTDTFNEPGHVDTPKIVLPDGRSLPIWTVSAVKHLIETHSKYPNPFTPIPIYAKLLGWTESIRDAAVLAQVNRTQLYIARPLDPIEVNAETYYASMLYKYMYKSEAMGVVSFLALAALRSNAASTRPGLITPYAKKYMGDFVGDWYITFTRYGIYGLVGRLQGQLIGALLGGNKMRQVAENDPNIKNLRRDLSKFRQWNEVEILRKIQRRKEGSKESIFPTTEELMKHSMEHRRHEAGEGEKMGDEGALEESAADRSKSDATNLSQWSNRGPYPPAGEPPSPSKDPLEDIIPPSSSRYIDSPSSGRANPGESTWDRIRRERMQAENNKNPNLASESRSGLKNDSFTFSEGDRERQLAQVEAQNDFDARLERERSGQRGWGGR</sequence>
<evidence type="ECO:0000256" key="1">
    <source>
        <dbReference type="SAM" id="MobiDB-lite"/>
    </source>
</evidence>
<feature type="compositionally biased region" description="Basic and acidic residues" evidence="1">
    <location>
        <begin position="254"/>
        <end position="271"/>
    </location>
</feature>
<keyword evidence="3" id="KW-1185">Reference proteome</keyword>
<feature type="region of interest" description="Disordered" evidence="1">
    <location>
        <begin position="12"/>
        <end position="38"/>
    </location>
</feature>
<feature type="compositionally biased region" description="Pro residues" evidence="1">
    <location>
        <begin position="298"/>
        <end position="309"/>
    </location>
</feature>
<dbReference type="InParanoid" id="A0A3N4L9N2"/>
<organism evidence="2 3">
    <name type="scientific">Terfezia boudieri ATCC MYA-4762</name>
    <dbReference type="NCBI Taxonomy" id="1051890"/>
    <lineage>
        <taxon>Eukaryota</taxon>
        <taxon>Fungi</taxon>
        <taxon>Dikarya</taxon>
        <taxon>Ascomycota</taxon>
        <taxon>Pezizomycotina</taxon>
        <taxon>Pezizomycetes</taxon>
        <taxon>Pezizales</taxon>
        <taxon>Pezizaceae</taxon>
        <taxon>Terfezia</taxon>
    </lineage>
</organism>
<feature type="compositionally biased region" description="Polar residues" evidence="1">
    <location>
        <begin position="286"/>
        <end position="295"/>
    </location>
</feature>
<feature type="compositionally biased region" description="Low complexity" evidence="1">
    <location>
        <begin position="15"/>
        <end position="30"/>
    </location>
</feature>
<dbReference type="EMBL" id="ML121587">
    <property type="protein sequence ID" value="RPB19603.1"/>
    <property type="molecule type" value="Genomic_DNA"/>
</dbReference>
<dbReference type="OrthoDB" id="4204700at2759"/>
<feature type="compositionally biased region" description="Low complexity" evidence="1">
    <location>
        <begin position="316"/>
        <end position="330"/>
    </location>
</feature>
<proteinExistence type="predicted"/>
<protein>
    <submittedName>
        <fullName evidence="2">Uncharacterized protein</fullName>
    </submittedName>
</protein>